<sequence>MQGLDYCGLLGPADLAAAGIQNAKGRLPADSPNVLGCWWMQDKTIVNLTVSLGVQANDLDEGEKQDFSGFEGASQYNDITSECFVDVNVGMDQFRVDIADPSGQNKAITGKNCDVGIQLAHQVAANVKKHQAQG</sequence>
<accession>A0A1I2MK70</accession>
<gene>
    <name evidence="1" type="ORF">SAMN05216251_1372</name>
</gene>
<protein>
    <submittedName>
        <fullName evidence="1">Uncharacterized protein</fullName>
    </submittedName>
</protein>
<name>A0A1I2MK70_9ACTN</name>
<dbReference type="Proteomes" id="UP000199323">
    <property type="component" value="Unassembled WGS sequence"/>
</dbReference>
<evidence type="ECO:0000313" key="2">
    <source>
        <dbReference type="Proteomes" id="UP000199323"/>
    </source>
</evidence>
<proteinExistence type="predicted"/>
<reference evidence="1 2" key="1">
    <citation type="submission" date="2016-10" db="EMBL/GenBank/DDBJ databases">
        <authorList>
            <person name="de Groot N.N."/>
        </authorList>
    </citation>
    <scope>NUCLEOTIDE SEQUENCE [LARGE SCALE GENOMIC DNA]</scope>
    <source>
        <strain evidence="1 2">CGMCC 4.3510</strain>
    </source>
</reference>
<keyword evidence="2" id="KW-1185">Reference proteome</keyword>
<dbReference type="AlphaFoldDB" id="A0A1I2MK70"/>
<dbReference type="EMBL" id="FONG01000037">
    <property type="protein sequence ID" value="SFF91310.1"/>
    <property type="molecule type" value="Genomic_DNA"/>
</dbReference>
<organism evidence="1 2">
    <name type="scientific">Actinacidiphila alni</name>
    <dbReference type="NCBI Taxonomy" id="380248"/>
    <lineage>
        <taxon>Bacteria</taxon>
        <taxon>Bacillati</taxon>
        <taxon>Actinomycetota</taxon>
        <taxon>Actinomycetes</taxon>
        <taxon>Kitasatosporales</taxon>
        <taxon>Streptomycetaceae</taxon>
        <taxon>Actinacidiphila</taxon>
    </lineage>
</organism>
<evidence type="ECO:0000313" key="1">
    <source>
        <dbReference type="EMBL" id="SFF91310.1"/>
    </source>
</evidence>